<name>A0ABT5KY40_9ALTE</name>
<feature type="transmembrane region" description="Helical" evidence="7">
    <location>
        <begin position="160"/>
        <end position="178"/>
    </location>
</feature>
<feature type="transmembrane region" description="Helical" evidence="7">
    <location>
        <begin position="274"/>
        <end position="299"/>
    </location>
</feature>
<evidence type="ECO:0000256" key="2">
    <source>
        <dbReference type="ARBA" id="ARBA00006434"/>
    </source>
</evidence>
<keyword evidence="4 7" id="KW-1133">Transmembrane helix</keyword>
<dbReference type="InterPro" id="IPR001734">
    <property type="entry name" value="Na/solute_symporter"/>
</dbReference>
<dbReference type="InterPro" id="IPR038377">
    <property type="entry name" value="Na/Glc_symporter_sf"/>
</dbReference>
<dbReference type="PANTHER" id="PTHR11819:SF195">
    <property type="entry name" value="SODIUM_GLUCOSE COTRANSPORTER 4"/>
    <property type="match status" value="1"/>
</dbReference>
<evidence type="ECO:0000256" key="1">
    <source>
        <dbReference type="ARBA" id="ARBA00004141"/>
    </source>
</evidence>
<feature type="transmembrane region" description="Helical" evidence="7">
    <location>
        <begin position="185"/>
        <end position="207"/>
    </location>
</feature>
<feature type="transmembrane region" description="Helical" evidence="7">
    <location>
        <begin position="120"/>
        <end position="140"/>
    </location>
</feature>
<gene>
    <name evidence="8" type="ORF">OIK42_02870</name>
</gene>
<keyword evidence="3 7" id="KW-0812">Transmembrane</keyword>
<keyword evidence="5 7" id="KW-0472">Membrane</keyword>
<dbReference type="RefSeq" id="WP_273638213.1">
    <property type="nucleotide sequence ID" value="NZ_JAQQXP010000001.1"/>
</dbReference>
<feature type="transmembrane region" description="Helical" evidence="7">
    <location>
        <begin position="376"/>
        <end position="396"/>
    </location>
</feature>
<dbReference type="NCBIfam" id="TIGR00813">
    <property type="entry name" value="sss"/>
    <property type="match status" value="1"/>
</dbReference>
<sequence>MVELSTLDWLVLAGFFVLLIGVVGMSMRQKEEDTADYFLAGRNASWLVIGASIFASNIGSEHLVGLSGSGAQSGMALAHWELQSWIILLLGWFFVPFYWSSKVYTMPEFLERRYNSKARSFLSVISLVSYVLTKVAVTVYAGGIAFKTILGIDTMFGIDFFWISALGLVIITGIYTVLGGMKAIMWTSVLQTPVLIIGSVVILVVGLEQAGGWAEVERINDANMHLIRSASDAEFPWPGIIFGSFIIGFWYWCTDQYIVQRVLSAKGIKEARRGTMFAGYLKLLPVFIFLVPGMIAVALKEKGIIDYASADQAFPTLVSQLLPSGVKGIVIGGLVAALMSSLASLFNSSATLFTIDFYKKFKPESSEKHLLQVGRIATVVIVVLGILWIPVMSLIADVLYEYLQSVQSLIAPGIAAVFLLGLVSRRITPAAGYYGLVSGFVLGMIRLVLLPFRDSLAGTSFAWIVEMNWLYYCILLFVLVTVIMIVISMFTARASEEKLKGLTFRTLGKGTMSEVIAGLDKWDYIHTAGILGITAFIYIRFW</sequence>
<evidence type="ECO:0000256" key="4">
    <source>
        <dbReference type="ARBA" id="ARBA00022989"/>
    </source>
</evidence>
<comment type="caution">
    <text evidence="8">The sequence shown here is derived from an EMBL/GenBank/DDBJ whole genome shotgun (WGS) entry which is preliminary data.</text>
</comment>
<evidence type="ECO:0000256" key="7">
    <source>
        <dbReference type="SAM" id="Phobius"/>
    </source>
</evidence>
<dbReference type="PROSITE" id="PS50283">
    <property type="entry name" value="NA_SOLUT_SYMP_3"/>
    <property type="match status" value="1"/>
</dbReference>
<dbReference type="CDD" id="cd10329">
    <property type="entry name" value="SLC5sbd_SGLT1-like"/>
    <property type="match status" value="1"/>
</dbReference>
<protein>
    <submittedName>
        <fullName evidence="8">Sodium:solute symporter</fullName>
    </submittedName>
</protein>
<dbReference type="EMBL" id="JAQQXP010000001">
    <property type="protein sequence ID" value="MDC8829698.1"/>
    <property type="molecule type" value="Genomic_DNA"/>
</dbReference>
<feature type="transmembrane region" description="Helical" evidence="7">
    <location>
        <begin position="6"/>
        <end position="25"/>
    </location>
</feature>
<evidence type="ECO:0000313" key="8">
    <source>
        <dbReference type="EMBL" id="MDC8829698.1"/>
    </source>
</evidence>
<reference evidence="8 9" key="1">
    <citation type="submission" date="2022-10" db="EMBL/GenBank/DDBJ databases">
        <title>Alteromonas sp. chi3 Genome sequencing.</title>
        <authorList>
            <person name="Park S."/>
        </authorList>
    </citation>
    <scope>NUCLEOTIDE SEQUENCE [LARGE SCALE GENOMIC DNA]</scope>
    <source>
        <strain evidence="9">chi3</strain>
    </source>
</reference>
<feature type="transmembrane region" description="Helical" evidence="7">
    <location>
        <begin position="402"/>
        <end position="423"/>
    </location>
</feature>
<proteinExistence type="inferred from homology"/>
<feature type="transmembrane region" description="Helical" evidence="7">
    <location>
        <begin position="469"/>
        <end position="490"/>
    </location>
</feature>
<dbReference type="Proteomes" id="UP001218788">
    <property type="component" value="Unassembled WGS sequence"/>
</dbReference>
<evidence type="ECO:0000313" key="9">
    <source>
        <dbReference type="Proteomes" id="UP001218788"/>
    </source>
</evidence>
<feature type="transmembrane region" description="Helical" evidence="7">
    <location>
        <begin position="37"/>
        <end position="58"/>
    </location>
</feature>
<accession>A0ABT5KY40</accession>
<comment type="similarity">
    <text evidence="2 6">Belongs to the sodium:solute symporter (SSF) (TC 2.A.21) family.</text>
</comment>
<keyword evidence="9" id="KW-1185">Reference proteome</keyword>
<feature type="transmembrane region" description="Helical" evidence="7">
    <location>
        <begin position="235"/>
        <end position="253"/>
    </location>
</feature>
<organism evidence="8 9">
    <name type="scientific">Alteromonas gilva</name>
    <dbReference type="NCBI Taxonomy" id="2987522"/>
    <lineage>
        <taxon>Bacteria</taxon>
        <taxon>Pseudomonadati</taxon>
        <taxon>Pseudomonadota</taxon>
        <taxon>Gammaproteobacteria</taxon>
        <taxon>Alteromonadales</taxon>
        <taxon>Alteromonadaceae</taxon>
        <taxon>Alteromonas/Salinimonas group</taxon>
        <taxon>Alteromonas</taxon>
    </lineage>
</organism>
<feature type="transmembrane region" description="Helical" evidence="7">
    <location>
        <begin position="329"/>
        <end position="355"/>
    </location>
</feature>
<evidence type="ECO:0000256" key="6">
    <source>
        <dbReference type="RuleBase" id="RU362091"/>
    </source>
</evidence>
<evidence type="ECO:0000256" key="5">
    <source>
        <dbReference type="ARBA" id="ARBA00023136"/>
    </source>
</evidence>
<dbReference type="Gene3D" id="1.20.1730.10">
    <property type="entry name" value="Sodium/glucose cotransporter"/>
    <property type="match status" value="1"/>
</dbReference>
<feature type="transmembrane region" description="Helical" evidence="7">
    <location>
        <begin position="78"/>
        <end position="99"/>
    </location>
</feature>
<evidence type="ECO:0000256" key="3">
    <source>
        <dbReference type="ARBA" id="ARBA00022692"/>
    </source>
</evidence>
<dbReference type="Pfam" id="PF00474">
    <property type="entry name" value="SSF"/>
    <property type="match status" value="1"/>
</dbReference>
<comment type="subcellular location">
    <subcellularLocation>
        <location evidence="1">Membrane</location>
        <topology evidence="1">Multi-pass membrane protein</topology>
    </subcellularLocation>
</comment>
<dbReference type="PANTHER" id="PTHR11819">
    <property type="entry name" value="SOLUTE CARRIER FAMILY 5"/>
    <property type="match status" value="1"/>
</dbReference>
<feature type="transmembrane region" description="Helical" evidence="7">
    <location>
        <begin position="430"/>
        <end position="449"/>
    </location>
</feature>